<keyword evidence="5" id="KW-0378">Hydrolase</keyword>
<dbReference type="SUPFAM" id="SSF53187">
    <property type="entry name" value="Zn-dependent exopeptidases"/>
    <property type="match status" value="1"/>
</dbReference>
<comment type="caution">
    <text evidence="9">The sequence shown here is derived from an EMBL/GenBank/DDBJ whole genome shotgun (WGS) entry which is preliminary data.</text>
</comment>
<name>A0A926DGI9_9FIRM</name>
<reference evidence="9" key="1">
    <citation type="submission" date="2020-08" db="EMBL/GenBank/DDBJ databases">
        <title>Genome public.</title>
        <authorList>
            <person name="Liu C."/>
            <person name="Sun Q."/>
        </authorList>
    </citation>
    <scope>NUCLEOTIDE SEQUENCE</scope>
    <source>
        <strain evidence="9">NSJ-63</strain>
    </source>
</reference>
<keyword evidence="10" id="KW-1185">Reference proteome</keyword>
<dbReference type="Gene3D" id="3.40.630.10">
    <property type="entry name" value="Zn peptidases"/>
    <property type="match status" value="1"/>
</dbReference>
<dbReference type="GO" id="GO:0004177">
    <property type="term" value="F:aminopeptidase activity"/>
    <property type="evidence" value="ECO:0007669"/>
    <property type="project" value="UniProtKB-UniRule"/>
</dbReference>
<dbReference type="PANTHER" id="PTHR32481:SF12">
    <property type="entry name" value="AMINOPEPTIDASE SGCX-RELATED"/>
    <property type="match status" value="1"/>
</dbReference>
<evidence type="ECO:0000256" key="8">
    <source>
        <dbReference type="PIRSR" id="PIRSR001123-2"/>
    </source>
</evidence>
<evidence type="ECO:0000256" key="7">
    <source>
        <dbReference type="PIRSR" id="PIRSR001123-1"/>
    </source>
</evidence>
<evidence type="ECO:0000256" key="5">
    <source>
        <dbReference type="ARBA" id="ARBA00022801"/>
    </source>
</evidence>
<dbReference type="InterPro" id="IPR023367">
    <property type="entry name" value="Peptidase_M42_dom2"/>
</dbReference>
<evidence type="ECO:0000313" key="9">
    <source>
        <dbReference type="EMBL" id="MBC8538313.1"/>
    </source>
</evidence>
<evidence type="ECO:0000256" key="4">
    <source>
        <dbReference type="ARBA" id="ARBA00022723"/>
    </source>
</evidence>
<dbReference type="Pfam" id="PF05343">
    <property type="entry name" value="Peptidase_M42"/>
    <property type="match status" value="1"/>
</dbReference>
<organism evidence="9 10">
    <name type="scientific">Guopingia tenuis</name>
    <dbReference type="NCBI Taxonomy" id="2763656"/>
    <lineage>
        <taxon>Bacteria</taxon>
        <taxon>Bacillati</taxon>
        <taxon>Bacillota</taxon>
        <taxon>Clostridia</taxon>
        <taxon>Christensenellales</taxon>
        <taxon>Christensenellaceae</taxon>
        <taxon>Guopingia</taxon>
    </lineage>
</organism>
<feature type="binding site" evidence="8">
    <location>
        <position position="181"/>
    </location>
    <ligand>
        <name>Zn(2+)</name>
        <dbReference type="ChEBI" id="CHEBI:29105"/>
        <label>2</label>
    </ligand>
</feature>
<dbReference type="GO" id="GO:0046872">
    <property type="term" value="F:metal ion binding"/>
    <property type="evidence" value="ECO:0007669"/>
    <property type="project" value="UniProtKB-UniRule"/>
</dbReference>
<keyword evidence="4 8" id="KW-0479">Metal-binding</keyword>
<evidence type="ECO:0000256" key="3">
    <source>
        <dbReference type="ARBA" id="ARBA00022670"/>
    </source>
</evidence>
<keyword evidence="3" id="KW-0645">Protease</keyword>
<evidence type="ECO:0000256" key="2">
    <source>
        <dbReference type="ARBA" id="ARBA00022438"/>
    </source>
</evidence>
<dbReference type="InterPro" id="IPR051464">
    <property type="entry name" value="Peptidase_M42_aminopept"/>
</dbReference>
<dbReference type="PIRSF" id="PIRSF001123">
    <property type="entry name" value="PepA_GA"/>
    <property type="match status" value="1"/>
</dbReference>
<dbReference type="AlphaFoldDB" id="A0A926DGI9"/>
<feature type="binding site" evidence="8">
    <location>
        <position position="238"/>
    </location>
    <ligand>
        <name>Zn(2+)</name>
        <dbReference type="ChEBI" id="CHEBI:29105"/>
        <label>1</label>
    </ligand>
</feature>
<accession>A0A926DGI9</accession>
<keyword evidence="2" id="KW-0031">Aminopeptidase</keyword>
<comment type="similarity">
    <text evidence="1 6">Belongs to the peptidase M42 family.</text>
</comment>
<feature type="binding site" evidence="8">
    <location>
        <position position="216"/>
    </location>
    <ligand>
        <name>Zn(2+)</name>
        <dbReference type="ChEBI" id="CHEBI:29105"/>
        <label>2</label>
    </ligand>
</feature>
<sequence>MDVAKTLEKLCLAPAPSGYEKECAHVYENEIKPYVDSIEYDRMGNVIAKVEGTDPEAPKVMVFAHLDTLGFIVRRIEPTGFIQVDRLGGIPEKVLPGLKLKIRTTEGRFVSGVFGNKSHHTASADEKYKVDVVTSLFIDVGASSAEEVHEMGIEIGCPVIYEPSFTVLSEKNGMVCGTAMDNRGGVAALVTAAAAIKESGKKPVCTTYFVGTVWEEFNIRGAVFAARKVKADIALCLDVVMSGDTADLAGKYETRLGEGPTVNFYNFHGRGTLNGTIAHEGLSKLAIQTAKDEGMAFQRFASLGMLTDLAYVQMENQGIASLDMGFPCRYTHTPVEVCCVKDVEGLGKLVAATVLNIKADFNLNRYN</sequence>
<dbReference type="GO" id="GO:0006508">
    <property type="term" value="P:proteolysis"/>
    <property type="evidence" value="ECO:0007669"/>
    <property type="project" value="UniProtKB-KW"/>
</dbReference>
<dbReference type="Gene3D" id="2.40.30.40">
    <property type="entry name" value="Peptidase M42, domain 2"/>
    <property type="match status" value="1"/>
</dbReference>
<dbReference type="SUPFAM" id="SSF101821">
    <property type="entry name" value="Aminopeptidase/glucanase lid domain"/>
    <property type="match status" value="1"/>
</dbReference>
<feature type="binding site" evidence="8">
    <location>
        <position position="332"/>
    </location>
    <ligand>
        <name>Zn(2+)</name>
        <dbReference type="ChEBI" id="CHEBI:29105"/>
        <label>2</label>
    </ligand>
</feature>
<dbReference type="PANTHER" id="PTHR32481">
    <property type="entry name" value="AMINOPEPTIDASE"/>
    <property type="match status" value="1"/>
</dbReference>
<protein>
    <submittedName>
        <fullName evidence="9">M20/M25/M40 family metallo-hydrolase</fullName>
    </submittedName>
</protein>
<dbReference type="InterPro" id="IPR008007">
    <property type="entry name" value="Peptidase_M42"/>
</dbReference>
<feature type="active site" description="Proton acceptor" evidence="7">
    <location>
        <position position="215"/>
    </location>
</feature>
<evidence type="ECO:0000313" key="10">
    <source>
        <dbReference type="Proteomes" id="UP000617951"/>
    </source>
</evidence>
<feature type="binding site" evidence="8">
    <location>
        <position position="181"/>
    </location>
    <ligand>
        <name>Zn(2+)</name>
        <dbReference type="ChEBI" id="CHEBI:29105"/>
        <label>1</label>
    </ligand>
</feature>
<dbReference type="Proteomes" id="UP000617951">
    <property type="component" value="Unassembled WGS sequence"/>
</dbReference>
<dbReference type="RefSeq" id="WP_249280068.1">
    <property type="nucleotide sequence ID" value="NZ_JACRSS010000001.1"/>
</dbReference>
<gene>
    <name evidence="9" type="ORF">H8693_05130</name>
</gene>
<proteinExistence type="inferred from homology"/>
<evidence type="ECO:0000256" key="1">
    <source>
        <dbReference type="ARBA" id="ARBA00006272"/>
    </source>
</evidence>
<feature type="binding site" evidence="8">
    <location>
        <position position="65"/>
    </location>
    <ligand>
        <name>Zn(2+)</name>
        <dbReference type="ChEBI" id="CHEBI:29105"/>
        <label>1</label>
    </ligand>
</feature>
<evidence type="ECO:0000256" key="6">
    <source>
        <dbReference type="PIRNR" id="PIRNR001123"/>
    </source>
</evidence>
<comment type="cofactor">
    <cofactor evidence="8">
        <name>a divalent metal cation</name>
        <dbReference type="ChEBI" id="CHEBI:60240"/>
    </cofactor>
    <text evidence="8">Binds 2 divalent metal cations per subunit.</text>
</comment>
<dbReference type="EMBL" id="JACRSS010000001">
    <property type="protein sequence ID" value="MBC8538313.1"/>
    <property type="molecule type" value="Genomic_DNA"/>
</dbReference>